<keyword evidence="5 7" id="KW-0472">Membrane</keyword>
<evidence type="ECO:0000313" key="9">
    <source>
        <dbReference type="Proteomes" id="UP000663888"/>
    </source>
</evidence>
<name>A0A8H2XLI4_9AGAM</name>
<sequence length="284" mass="31578">MSPANGRYKVKPKRHHAYTVFIFVIGFLLPPFGDPRSHAVTVTHLLTYVSVLIAVAARFGIGKDFWINVLLTICGYVPGQIHNFYIQTIRDNKNTKRTPQWALKHGLVDDSSINRRKKRREWSNRYDERLPQSALDGAEFAPDQIPDGEPAPAPAPTVGGARSPAALWREDDSEGFYDRTKMDVPRGNKSKKGWRFDGGFPDEDAQTGAGGSIYTEPERKSRKKRSHKPSRQSSMDATGTPRYGSRVWEDPLANGGSSGDAIVPRPNGNATPTNRVGDGLHHEF</sequence>
<evidence type="ECO:0000256" key="1">
    <source>
        <dbReference type="ARBA" id="ARBA00004370"/>
    </source>
</evidence>
<dbReference type="AlphaFoldDB" id="A0A8H2XLI4"/>
<dbReference type="PANTHER" id="PTHR21659">
    <property type="entry name" value="HYDROPHOBIC PROTEIN RCI2 LOW TEMPERATURE AND SALT RESPONSIVE PROTEIN LTI6 -RELATED"/>
    <property type="match status" value="1"/>
</dbReference>
<feature type="region of interest" description="Disordered" evidence="6">
    <location>
        <begin position="133"/>
        <end position="284"/>
    </location>
</feature>
<gene>
    <name evidence="8" type="ORF">RDB_LOCUS33522</name>
</gene>
<evidence type="ECO:0000256" key="2">
    <source>
        <dbReference type="ARBA" id="ARBA00009530"/>
    </source>
</evidence>
<protein>
    <submittedName>
        <fullName evidence="8">Uncharacterized protein</fullName>
    </submittedName>
</protein>
<dbReference type="GO" id="GO:0016020">
    <property type="term" value="C:membrane"/>
    <property type="evidence" value="ECO:0007669"/>
    <property type="project" value="UniProtKB-SubCell"/>
</dbReference>
<dbReference type="EMBL" id="CAJMWX010000783">
    <property type="protein sequence ID" value="CAE6429769.1"/>
    <property type="molecule type" value="Genomic_DNA"/>
</dbReference>
<dbReference type="Proteomes" id="UP000663888">
    <property type="component" value="Unassembled WGS sequence"/>
</dbReference>
<feature type="transmembrane region" description="Helical" evidence="7">
    <location>
        <begin position="39"/>
        <end position="59"/>
    </location>
</feature>
<feature type="transmembrane region" description="Helical" evidence="7">
    <location>
        <begin position="65"/>
        <end position="86"/>
    </location>
</feature>
<comment type="subcellular location">
    <subcellularLocation>
        <location evidence="1">Membrane</location>
    </subcellularLocation>
</comment>
<feature type="transmembrane region" description="Helical" evidence="7">
    <location>
        <begin position="15"/>
        <end position="32"/>
    </location>
</feature>
<dbReference type="PANTHER" id="PTHR21659:SF85">
    <property type="entry name" value="EXPRESSED PROTEIN"/>
    <property type="match status" value="1"/>
</dbReference>
<evidence type="ECO:0000313" key="8">
    <source>
        <dbReference type="EMBL" id="CAE6429769.1"/>
    </source>
</evidence>
<keyword evidence="4 7" id="KW-1133">Transmembrane helix</keyword>
<evidence type="ECO:0000256" key="5">
    <source>
        <dbReference type="ARBA" id="ARBA00023136"/>
    </source>
</evidence>
<reference evidence="8" key="1">
    <citation type="submission" date="2021-01" db="EMBL/GenBank/DDBJ databases">
        <authorList>
            <person name="Kaushik A."/>
        </authorList>
    </citation>
    <scope>NUCLEOTIDE SEQUENCE</scope>
    <source>
        <strain evidence="8">AG4-R118</strain>
    </source>
</reference>
<feature type="compositionally biased region" description="Basic and acidic residues" evidence="6">
    <location>
        <begin position="176"/>
        <end position="186"/>
    </location>
</feature>
<dbReference type="InterPro" id="IPR000612">
    <property type="entry name" value="PMP3"/>
</dbReference>
<evidence type="ECO:0000256" key="6">
    <source>
        <dbReference type="SAM" id="MobiDB-lite"/>
    </source>
</evidence>
<proteinExistence type="inferred from homology"/>
<organism evidence="8 9">
    <name type="scientific">Rhizoctonia solani</name>
    <dbReference type="NCBI Taxonomy" id="456999"/>
    <lineage>
        <taxon>Eukaryota</taxon>
        <taxon>Fungi</taxon>
        <taxon>Dikarya</taxon>
        <taxon>Basidiomycota</taxon>
        <taxon>Agaricomycotina</taxon>
        <taxon>Agaricomycetes</taxon>
        <taxon>Cantharellales</taxon>
        <taxon>Ceratobasidiaceae</taxon>
        <taxon>Rhizoctonia</taxon>
    </lineage>
</organism>
<evidence type="ECO:0000256" key="3">
    <source>
        <dbReference type="ARBA" id="ARBA00022692"/>
    </source>
</evidence>
<comment type="caution">
    <text evidence="8">The sequence shown here is derived from an EMBL/GenBank/DDBJ whole genome shotgun (WGS) entry which is preliminary data.</text>
</comment>
<keyword evidence="3 7" id="KW-0812">Transmembrane</keyword>
<dbReference type="Pfam" id="PF01679">
    <property type="entry name" value="Pmp3"/>
    <property type="match status" value="1"/>
</dbReference>
<evidence type="ECO:0000256" key="7">
    <source>
        <dbReference type="SAM" id="Phobius"/>
    </source>
</evidence>
<comment type="similarity">
    <text evidence="2">Belongs to the UPF0057 (PMP3) family.</text>
</comment>
<evidence type="ECO:0000256" key="4">
    <source>
        <dbReference type="ARBA" id="ARBA00022989"/>
    </source>
</evidence>
<feature type="compositionally biased region" description="Basic residues" evidence="6">
    <location>
        <begin position="220"/>
        <end position="230"/>
    </location>
</feature>
<accession>A0A8H2XLI4</accession>